<dbReference type="PANTHER" id="PTHR47332:SF4">
    <property type="entry name" value="SET DOMAIN-CONTAINING PROTEIN 5"/>
    <property type="match status" value="1"/>
</dbReference>
<dbReference type="eggNOG" id="KOG2084">
    <property type="taxonomic scope" value="Eukaryota"/>
</dbReference>
<evidence type="ECO:0000259" key="1">
    <source>
        <dbReference type="PROSITE" id="PS50280"/>
    </source>
</evidence>
<dbReference type="SMART" id="SM00317">
    <property type="entry name" value="SET"/>
    <property type="match status" value="1"/>
</dbReference>
<protein>
    <recommendedName>
        <fullName evidence="1">SET domain-containing protein</fullName>
    </recommendedName>
</protein>
<comment type="caution">
    <text evidence="2">The sequence shown here is derived from an EMBL/GenBank/DDBJ whole genome shotgun (WGS) entry which is preliminary data.</text>
</comment>
<dbReference type="OMA" id="ASFAMEI"/>
<dbReference type="Pfam" id="PF00856">
    <property type="entry name" value="SET"/>
    <property type="match status" value="1"/>
</dbReference>
<evidence type="ECO:0000313" key="2">
    <source>
        <dbReference type="EMBL" id="EAU83786.1"/>
    </source>
</evidence>
<gene>
    <name evidence="2" type="ORF">CC1G_07521</name>
</gene>
<proteinExistence type="predicted"/>
<dbReference type="InterPro" id="IPR046341">
    <property type="entry name" value="SET_dom_sf"/>
</dbReference>
<dbReference type="InterPro" id="IPR053185">
    <property type="entry name" value="SET_domain_protein"/>
</dbReference>
<dbReference type="InterPro" id="IPR001214">
    <property type="entry name" value="SET_dom"/>
</dbReference>
<dbReference type="PROSITE" id="PS50280">
    <property type="entry name" value="SET"/>
    <property type="match status" value="1"/>
</dbReference>
<dbReference type="Gene3D" id="2.170.270.10">
    <property type="entry name" value="SET domain"/>
    <property type="match status" value="1"/>
</dbReference>
<dbReference type="CDD" id="cd20071">
    <property type="entry name" value="SET_SMYD"/>
    <property type="match status" value="1"/>
</dbReference>
<dbReference type="GeneID" id="6014600"/>
<dbReference type="SUPFAM" id="SSF82199">
    <property type="entry name" value="SET domain"/>
    <property type="match status" value="1"/>
</dbReference>
<keyword evidence="3" id="KW-1185">Reference proteome</keyword>
<evidence type="ECO:0000313" key="3">
    <source>
        <dbReference type="Proteomes" id="UP000001861"/>
    </source>
</evidence>
<name>A8P160_COPC7</name>
<dbReference type="KEGG" id="cci:CC1G_07521"/>
<sequence length="440" mass="49867">MSNQETLASDPKVVFDVDKGLRVSISRPGFGKLKLDKLPVDYERYLIKSDPEFVNHNSKKRASSATDNPEKLVAAVVPASNHKSPSKVQQRSTWIATRATQLRWFSKPGFPKPLPPMKPKCAVKETSDGMGLGVFATQDISRYDVVLVERPFLATPLSLSHLGPITNEAYGRLTTNQINQLMLLNADAYLEKVFDKTMSDEDRVEFMALGNSHTEDGSGPIIGRSRTNGFALEFGCSSTDNEFYRTGYTFVTRIGSRFNHSCITDVKQSFDPMTFAVTFRAERDIKAGQQIFLSYTLFNQSKAERQADLAPYGFECKCRACVNATPQSDQLRKMCGVLIRNWQRQLENVWLKDPNLKESVLEPIFAMMKRMEDEGLDELDTGYWDLLVFPYKVYGKLGMKKKEMEAQIKMFEHSLPLMPPEYKLTARNTLVALRSRVGRM</sequence>
<dbReference type="RefSeq" id="XP_001838031.1">
    <property type="nucleotide sequence ID" value="XM_001837979.1"/>
</dbReference>
<dbReference type="VEuPathDB" id="FungiDB:CC1G_07521"/>
<dbReference type="OrthoDB" id="5945798at2759"/>
<accession>A8P160</accession>
<reference evidence="2 3" key="1">
    <citation type="journal article" date="2010" name="Proc. Natl. Acad. Sci. U.S.A.">
        <title>Insights into evolution of multicellular fungi from the assembled chromosomes of the mushroom Coprinopsis cinerea (Coprinus cinereus).</title>
        <authorList>
            <person name="Stajich J.E."/>
            <person name="Wilke S.K."/>
            <person name="Ahren D."/>
            <person name="Au C.H."/>
            <person name="Birren B.W."/>
            <person name="Borodovsky M."/>
            <person name="Burns C."/>
            <person name="Canback B."/>
            <person name="Casselton L.A."/>
            <person name="Cheng C.K."/>
            <person name="Deng J."/>
            <person name="Dietrich F.S."/>
            <person name="Fargo D.C."/>
            <person name="Farman M.L."/>
            <person name="Gathman A.C."/>
            <person name="Goldberg J."/>
            <person name="Guigo R."/>
            <person name="Hoegger P.J."/>
            <person name="Hooker J.B."/>
            <person name="Huggins A."/>
            <person name="James T.Y."/>
            <person name="Kamada T."/>
            <person name="Kilaru S."/>
            <person name="Kodira C."/>
            <person name="Kues U."/>
            <person name="Kupfer D."/>
            <person name="Kwan H.S."/>
            <person name="Lomsadze A."/>
            <person name="Li W."/>
            <person name="Lilly W.W."/>
            <person name="Ma L.J."/>
            <person name="Mackey A.J."/>
            <person name="Manning G."/>
            <person name="Martin F."/>
            <person name="Muraguchi H."/>
            <person name="Natvig D.O."/>
            <person name="Palmerini H."/>
            <person name="Ramesh M.A."/>
            <person name="Rehmeyer C.J."/>
            <person name="Roe B.A."/>
            <person name="Shenoy N."/>
            <person name="Stanke M."/>
            <person name="Ter-Hovhannisyan V."/>
            <person name="Tunlid A."/>
            <person name="Velagapudi R."/>
            <person name="Vision T.J."/>
            <person name="Zeng Q."/>
            <person name="Zolan M.E."/>
            <person name="Pukkila P.J."/>
        </authorList>
    </citation>
    <scope>NUCLEOTIDE SEQUENCE [LARGE SCALE GENOMIC DNA]</scope>
    <source>
        <strain evidence="3">Okayama-7 / 130 / ATCC MYA-4618 / FGSC 9003</strain>
    </source>
</reference>
<dbReference type="PANTHER" id="PTHR47332">
    <property type="entry name" value="SET DOMAIN-CONTAINING PROTEIN 5"/>
    <property type="match status" value="1"/>
</dbReference>
<dbReference type="InParanoid" id="A8P160"/>
<dbReference type="Proteomes" id="UP000001861">
    <property type="component" value="Unassembled WGS sequence"/>
</dbReference>
<feature type="domain" description="SET" evidence="1">
    <location>
        <begin position="119"/>
        <end position="296"/>
    </location>
</feature>
<dbReference type="AlphaFoldDB" id="A8P160"/>
<organism evidence="2 3">
    <name type="scientific">Coprinopsis cinerea (strain Okayama-7 / 130 / ATCC MYA-4618 / FGSC 9003)</name>
    <name type="common">Inky cap fungus</name>
    <name type="synonym">Hormographiella aspergillata</name>
    <dbReference type="NCBI Taxonomy" id="240176"/>
    <lineage>
        <taxon>Eukaryota</taxon>
        <taxon>Fungi</taxon>
        <taxon>Dikarya</taxon>
        <taxon>Basidiomycota</taxon>
        <taxon>Agaricomycotina</taxon>
        <taxon>Agaricomycetes</taxon>
        <taxon>Agaricomycetidae</taxon>
        <taxon>Agaricales</taxon>
        <taxon>Agaricineae</taxon>
        <taxon>Psathyrellaceae</taxon>
        <taxon>Coprinopsis</taxon>
    </lineage>
</organism>
<dbReference type="EMBL" id="AACS02000006">
    <property type="protein sequence ID" value="EAU83786.1"/>
    <property type="molecule type" value="Genomic_DNA"/>
</dbReference>